<accession>A0A375IST0</accession>
<protein>
    <submittedName>
        <fullName evidence="1">Uncharacterized protein</fullName>
    </submittedName>
</protein>
<evidence type="ECO:0000313" key="1">
    <source>
        <dbReference type="EMBL" id="SPK77218.1"/>
    </source>
</evidence>
<gene>
    <name evidence="1" type="ORF">CT19425_P30067</name>
</gene>
<dbReference type="Proteomes" id="UP000255505">
    <property type="component" value="Plasmid III"/>
</dbReference>
<keyword evidence="1" id="KW-0614">Plasmid</keyword>
<name>A0A375IST0_9BURK</name>
<organism evidence="1 2">
    <name type="scientific">Cupriavidus taiwanensis</name>
    <dbReference type="NCBI Taxonomy" id="164546"/>
    <lineage>
        <taxon>Bacteria</taxon>
        <taxon>Pseudomonadati</taxon>
        <taxon>Pseudomonadota</taxon>
        <taxon>Betaproteobacteria</taxon>
        <taxon>Burkholderiales</taxon>
        <taxon>Burkholderiaceae</taxon>
        <taxon>Cupriavidus</taxon>
    </lineage>
</organism>
<proteinExistence type="predicted"/>
<dbReference type="AlphaFoldDB" id="A0A375IST0"/>
<reference evidence="1 2" key="1">
    <citation type="submission" date="2018-01" db="EMBL/GenBank/DDBJ databases">
        <authorList>
            <person name="Gaut B.S."/>
            <person name="Morton B.R."/>
            <person name="Clegg M.T."/>
            <person name="Duvall M.R."/>
        </authorList>
    </citation>
    <scope>NUCLEOTIDE SEQUENCE [LARGE SCALE GENOMIC DNA]</scope>
    <source>
        <strain evidence="1">Cupriavidus taiwanensis LMG 19425</strain>
        <plasmid evidence="2">Plasmid iii</plasmid>
    </source>
</reference>
<sequence>MYFRLQQRGGQLPAPPCDSGLPLSWHGPLFGLDNDVFSAMGLLWAELQAGYRMVAYV</sequence>
<evidence type="ECO:0000313" key="2">
    <source>
        <dbReference type="Proteomes" id="UP000255505"/>
    </source>
</evidence>
<dbReference type="EMBL" id="LT991978">
    <property type="protein sequence ID" value="SPK77218.1"/>
    <property type="molecule type" value="Genomic_DNA"/>
</dbReference>
<geneLocation type="plasmid" evidence="1">
    <name>III</name>
</geneLocation>